<dbReference type="OrthoDB" id="45365at2759"/>
<evidence type="ECO:0000313" key="2">
    <source>
        <dbReference type="Proteomes" id="UP000070444"/>
    </source>
</evidence>
<gene>
    <name evidence="1" type="ORF">CONCODRAFT_12355</name>
</gene>
<name>A0A137NT63_CONC2</name>
<proteinExistence type="predicted"/>
<protein>
    <recommendedName>
        <fullName evidence="3">Galactose oxidase</fullName>
    </recommendedName>
</protein>
<organism evidence="1 2">
    <name type="scientific">Conidiobolus coronatus (strain ATCC 28846 / CBS 209.66 / NRRL 28638)</name>
    <name type="common">Delacroixia coronata</name>
    <dbReference type="NCBI Taxonomy" id="796925"/>
    <lineage>
        <taxon>Eukaryota</taxon>
        <taxon>Fungi</taxon>
        <taxon>Fungi incertae sedis</taxon>
        <taxon>Zoopagomycota</taxon>
        <taxon>Entomophthoromycotina</taxon>
        <taxon>Entomophthoromycetes</taxon>
        <taxon>Entomophthorales</taxon>
        <taxon>Ancylistaceae</taxon>
        <taxon>Conidiobolus</taxon>
    </lineage>
</organism>
<dbReference type="SUPFAM" id="SSF117281">
    <property type="entry name" value="Kelch motif"/>
    <property type="match status" value="1"/>
</dbReference>
<dbReference type="AlphaFoldDB" id="A0A137NT63"/>
<dbReference type="InterPro" id="IPR015915">
    <property type="entry name" value="Kelch-typ_b-propeller"/>
</dbReference>
<dbReference type="EMBL" id="KQ964795">
    <property type="protein sequence ID" value="KXN65931.1"/>
    <property type="molecule type" value="Genomic_DNA"/>
</dbReference>
<sequence>MLFLLLYIYSLFADRSIYDNLDDRICSGIFKNGKYYVFSPAEDSRNISNIYIYDLKDGPIAEINKTVVNITDTPFGYTPHFLNFNQDLNGIPIELLMIENYIDLNVTDSKLDESKWMARFINDKKFEFSPSFIKFPSYINFPKGGFSQNIVNINNNPVMYIIGGYAYSGQLNSTILTSSVFKYDFNSNSWSDLSEDSKSLLPPIANHRSLQVNNTLFILNGVSPNTTDTNHPQAYSTKKLMKINAINKMYKFDLLTEKWDAIPLKTNLDAGTYGDGIMVGASYDYYNGNIITYGPARVTNIYRFDPHFGILDLASYEWRWNTIKADYGVDNNLKLGFHQTLVIRDQLLLFHGFSNQINSHSIYVINLKDLKFQSNLDYSGNINSEFGSPIYKYILIALGIILGVMLLLLLIYLLKRYRKKRIREMNNSKQLKVVWASSENVTGTYTPGDGFVDDYQRREIFSLENNEISDNQILRSNLVHEDLTRSTLIGTELYTKALPNISTLKSTKYN</sequence>
<dbReference type="Gene3D" id="2.120.10.80">
    <property type="entry name" value="Kelch-type beta propeller"/>
    <property type="match status" value="1"/>
</dbReference>
<evidence type="ECO:0008006" key="3">
    <source>
        <dbReference type="Google" id="ProtNLM"/>
    </source>
</evidence>
<reference evidence="1 2" key="1">
    <citation type="journal article" date="2015" name="Genome Biol. Evol.">
        <title>Phylogenomic analyses indicate that early fungi evolved digesting cell walls of algal ancestors of land plants.</title>
        <authorList>
            <person name="Chang Y."/>
            <person name="Wang S."/>
            <person name="Sekimoto S."/>
            <person name="Aerts A.L."/>
            <person name="Choi C."/>
            <person name="Clum A."/>
            <person name="LaButti K.M."/>
            <person name="Lindquist E.A."/>
            <person name="Yee Ngan C."/>
            <person name="Ohm R.A."/>
            <person name="Salamov A.A."/>
            <person name="Grigoriev I.V."/>
            <person name="Spatafora J.W."/>
            <person name="Berbee M.L."/>
        </authorList>
    </citation>
    <scope>NUCLEOTIDE SEQUENCE [LARGE SCALE GENOMIC DNA]</scope>
    <source>
        <strain evidence="1 2">NRRL 28638</strain>
    </source>
</reference>
<evidence type="ECO:0000313" key="1">
    <source>
        <dbReference type="EMBL" id="KXN65931.1"/>
    </source>
</evidence>
<dbReference type="Proteomes" id="UP000070444">
    <property type="component" value="Unassembled WGS sequence"/>
</dbReference>
<keyword evidence="2" id="KW-1185">Reference proteome</keyword>
<accession>A0A137NT63</accession>